<reference evidence="2 3" key="1">
    <citation type="submission" date="2023-08" db="EMBL/GenBank/DDBJ databases">
        <title>New molecular markers tilS and rpoB for phylogenetic and monitoring studies of the genus Thiothrix biodiversity.</title>
        <authorList>
            <person name="Ravin N.V."/>
            <person name="Smolyakov D."/>
            <person name="Markov N.D."/>
            <person name="Beletsky A.V."/>
            <person name="Mardanov A.V."/>
            <person name="Rudenko T.S."/>
            <person name="Grabovich M.Y."/>
        </authorList>
    </citation>
    <scope>NUCLEOTIDE SEQUENCE [LARGE SCALE GENOMIC DNA]</scope>
    <source>
        <strain evidence="2 3">MK1</strain>
    </source>
</reference>
<name>A0ABY9MPL2_9GAMM</name>
<dbReference type="InterPro" id="IPR011037">
    <property type="entry name" value="Pyrv_Knase-like_insert_dom_sf"/>
</dbReference>
<dbReference type="PANTHER" id="PTHR36930:SF1">
    <property type="entry name" value="MOSC DOMAIN-CONTAINING PROTEIN"/>
    <property type="match status" value="1"/>
</dbReference>
<dbReference type="RefSeq" id="WP_028488832.1">
    <property type="nucleotide sequence ID" value="NZ_CP133218.1"/>
</dbReference>
<keyword evidence="3" id="KW-1185">Reference proteome</keyword>
<evidence type="ECO:0000259" key="1">
    <source>
        <dbReference type="PROSITE" id="PS51340"/>
    </source>
</evidence>
<dbReference type="PANTHER" id="PTHR36930">
    <property type="entry name" value="METAL-SULFUR CLUSTER BIOSYNTHESIS PROTEINS YUAD-RELATED"/>
    <property type="match status" value="1"/>
</dbReference>
<accession>A0ABY9MPL2</accession>
<evidence type="ECO:0000313" key="3">
    <source>
        <dbReference type="Proteomes" id="UP001236657"/>
    </source>
</evidence>
<dbReference type="Proteomes" id="UP001236657">
    <property type="component" value="Chromosome"/>
</dbReference>
<dbReference type="SUPFAM" id="SSF50800">
    <property type="entry name" value="PK beta-barrel domain-like"/>
    <property type="match status" value="1"/>
</dbReference>
<dbReference type="InterPro" id="IPR005302">
    <property type="entry name" value="MoCF_Sase_C"/>
</dbReference>
<dbReference type="EMBL" id="CP133218">
    <property type="protein sequence ID" value="WML90589.1"/>
    <property type="molecule type" value="Genomic_DNA"/>
</dbReference>
<dbReference type="InterPro" id="IPR052716">
    <property type="entry name" value="MOSC_domain"/>
</dbReference>
<evidence type="ECO:0000313" key="2">
    <source>
        <dbReference type="EMBL" id="WML90589.1"/>
    </source>
</evidence>
<proteinExistence type="predicted"/>
<sequence>MFPFFRRPTPHLTHIYLTAQGGGEILAVESASAELGKGLVGDRYHAGKGYWHPVESCQVTLISEHDLHQTRKRLPVPLENGEHRRNLVVSGLKTNTLRGKRFRIGSALFEYHKPRPPCGYINQLTGENMTKAMGLNSGVCLRVLESGIITVGDELIIEADKPSIA</sequence>
<organism evidence="2 3">
    <name type="scientific">Thiothrix lacustris</name>
    <dbReference type="NCBI Taxonomy" id="525917"/>
    <lineage>
        <taxon>Bacteria</taxon>
        <taxon>Pseudomonadati</taxon>
        <taxon>Pseudomonadota</taxon>
        <taxon>Gammaproteobacteria</taxon>
        <taxon>Thiotrichales</taxon>
        <taxon>Thiotrichaceae</taxon>
        <taxon>Thiothrix</taxon>
    </lineage>
</organism>
<dbReference type="Pfam" id="PF03473">
    <property type="entry name" value="MOSC"/>
    <property type="match status" value="1"/>
</dbReference>
<feature type="domain" description="MOSC" evidence="1">
    <location>
        <begin position="26"/>
        <end position="158"/>
    </location>
</feature>
<dbReference type="Gene3D" id="2.40.33.20">
    <property type="entry name" value="PK beta-barrel domain-like"/>
    <property type="match status" value="1"/>
</dbReference>
<protein>
    <submittedName>
        <fullName evidence="2">MOSC domain-containing protein</fullName>
    </submittedName>
</protein>
<gene>
    <name evidence="2" type="ORF">RCF98_16665</name>
</gene>
<dbReference type="PROSITE" id="PS51340">
    <property type="entry name" value="MOSC"/>
    <property type="match status" value="1"/>
</dbReference>